<feature type="compositionally biased region" description="Basic residues" evidence="1">
    <location>
        <begin position="175"/>
        <end position="188"/>
    </location>
</feature>
<organism evidence="2 3">
    <name type="scientific">Rhodamnia argentea</name>
    <dbReference type="NCBI Taxonomy" id="178133"/>
    <lineage>
        <taxon>Eukaryota</taxon>
        <taxon>Viridiplantae</taxon>
        <taxon>Streptophyta</taxon>
        <taxon>Embryophyta</taxon>
        <taxon>Tracheophyta</taxon>
        <taxon>Spermatophyta</taxon>
        <taxon>Magnoliopsida</taxon>
        <taxon>eudicotyledons</taxon>
        <taxon>Gunneridae</taxon>
        <taxon>Pentapetalae</taxon>
        <taxon>rosids</taxon>
        <taxon>malvids</taxon>
        <taxon>Myrtales</taxon>
        <taxon>Myrtaceae</taxon>
        <taxon>Myrtoideae</taxon>
        <taxon>Myrteae</taxon>
        <taxon>Australasian group</taxon>
        <taxon>Rhodamnia</taxon>
    </lineage>
</organism>
<dbReference type="GeneID" id="115749712"/>
<reference evidence="3" key="1">
    <citation type="submission" date="2025-08" db="UniProtKB">
        <authorList>
            <consortium name="RefSeq"/>
        </authorList>
    </citation>
    <scope>IDENTIFICATION</scope>
    <source>
        <tissue evidence="3">Leaf</tissue>
    </source>
</reference>
<evidence type="ECO:0000313" key="2">
    <source>
        <dbReference type="Proteomes" id="UP000827889"/>
    </source>
</evidence>
<evidence type="ECO:0000256" key="1">
    <source>
        <dbReference type="SAM" id="MobiDB-lite"/>
    </source>
</evidence>
<protein>
    <submittedName>
        <fullName evidence="3">Uncharacterized protein LOC115749712 isoform X1</fullName>
    </submittedName>
</protein>
<gene>
    <name evidence="3" type="primary">LOC115749712</name>
</gene>
<dbReference type="RefSeq" id="XP_030542507.1">
    <property type="nucleotide sequence ID" value="XM_030686647.2"/>
</dbReference>
<evidence type="ECO:0000313" key="3">
    <source>
        <dbReference type="RefSeq" id="XP_030542507.1"/>
    </source>
</evidence>
<feature type="compositionally biased region" description="Basic residues" evidence="1">
    <location>
        <begin position="205"/>
        <end position="214"/>
    </location>
</feature>
<keyword evidence="2" id="KW-1185">Reference proteome</keyword>
<dbReference type="PANTHER" id="PTHR34952:SF2">
    <property type="entry name" value="OS05G0113500 PROTEIN"/>
    <property type="match status" value="1"/>
</dbReference>
<feature type="compositionally biased region" description="Polar residues" evidence="1">
    <location>
        <begin position="162"/>
        <end position="174"/>
    </location>
</feature>
<feature type="region of interest" description="Disordered" evidence="1">
    <location>
        <begin position="160"/>
        <end position="225"/>
    </location>
</feature>
<dbReference type="Proteomes" id="UP000827889">
    <property type="component" value="Chromosome 7"/>
</dbReference>
<accession>A0A8B8Q883</accession>
<dbReference type="PANTHER" id="PTHR34952">
    <property type="entry name" value="OS05G0113500 PROTEIN"/>
    <property type="match status" value="1"/>
</dbReference>
<dbReference type="AlphaFoldDB" id="A0A8B8Q883"/>
<sequence>MPLPSCKKLASMDGCSSTFGSNSIVCENLISELGDTLGNVLHVEDSEAVVGTSKAEISRGVSVLKAKYEKCLVKCATFPLPREKLSPHLLSDESADEPESALRELFSEEHINNVYSRSISFPLQTSSELVSAMKGTREKLGASPGKLTVRWAPDVYDPPPTSVSHFLSRGTKQQKVPKKDKRNGKRGQKGKDFSRGTSGKDSSKRDKKKKHSRRPSGSSDRCFNKLDDNNCRLGIPDDMRQFDIGNPVPDSSCGSSFFKHSLTQVHYSAAEAL</sequence>
<dbReference type="OrthoDB" id="2016966at2759"/>
<proteinExistence type="predicted"/>
<dbReference type="KEGG" id="rarg:115749712"/>
<name>A0A8B8Q883_9MYRT</name>